<evidence type="ECO:0000313" key="7">
    <source>
        <dbReference type="Proteomes" id="UP000315522"/>
    </source>
</evidence>
<comment type="similarity">
    <text evidence="1">Belongs to the oligoribonuclease family.</text>
</comment>
<gene>
    <name evidence="6" type="primary">REX2</name>
    <name evidence="6" type="ORF">LAWI1_G004987</name>
</gene>
<proteinExistence type="inferred from homology"/>
<comment type="caution">
    <text evidence="6">The sequence shown here is derived from an EMBL/GenBank/DDBJ whole genome shotgun (WGS) entry which is preliminary data.</text>
</comment>
<dbReference type="SUPFAM" id="SSF53098">
    <property type="entry name" value="Ribonuclease H-like"/>
    <property type="match status" value="1"/>
</dbReference>
<dbReference type="Gene3D" id="3.30.420.10">
    <property type="entry name" value="Ribonuclease H-like superfamily/Ribonuclease H"/>
    <property type="match status" value="1"/>
</dbReference>
<evidence type="ECO:0000256" key="3">
    <source>
        <dbReference type="ARBA" id="ARBA00022801"/>
    </source>
</evidence>
<dbReference type="InterPro" id="IPR013520">
    <property type="entry name" value="Ribonucl_H"/>
</dbReference>
<feature type="domain" description="Exonuclease" evidence="5">
    <location>
        <begin position="10"/>
        <end position="213"/>
    </location>
</feature>
<organism evidence="6 7">
    <name type="scientific">Lachnellula willkommii</name>
    <dbReference type="NCBI Taxonomy" id="215461"/>
    <lineage>
        <taxon>Eukaryota</taxon>
        <taxon>Fungi</taxon>
        <taxon>Dikarya</taxon>
        <taxon>Ascomycota</taxon>
        <taxon>Pezizomycotina</taxon>
        <taxon>Leotiomycetes</taxon>
        <taxon>Helotiales</taxon>
        <taxon>Lachnaceae</taxon>
        <taxon>Lachnellula</taxon>
    </lineage>
</organism>
<dbReference type="PANTHER" id="PTHR11046">
    <property type="entry name" value="OLIGORIBONUCLEASE, MITOCHONDRIAL"/>
    <property type="match status" value="1"/>
</dbReference>
<dbReference type="InterPro" id="IPR036397">
    <property type="entry name" value="RNaseH_sf"/>
</dbReference>
<dbReference type="GO" id="GO:0005739">
    <property type="term" value="C:mitochondrion"/>
    <property type="evidence" value="ECO:0007669"/>
    <property type="project" value="TreeGrafter"/>
</dbReference>
<accession>A0A559M5P9</accession>
<keyword evidence="2" id="KW-0540">Nuclease</keyword>
<dbReference type="GO" id="GO:0003676">
    <property type="term" value="F:nucleic acid binding"/>
    <property type="evidence" value="ECO:0007669"/>
    <property type="project" value="InterPro"/>
</dbReference>
<dbReference type="Pfam" id="PF00929">
    <property type="entry name" value="RNase_T"/>
    <property type="match status" value="2"/>
</dbReference>
<dbReference type="GO" id="GO:0000175">
    <property type="term" value="F:3'-5'-RNA exonuclease activity"/>
    <property type="evidence" value="ECO:0007669"/>
    <property type="project" value="InterPro"/>
</dbReference>
<protein>
    <submittedName>
        <fullName evidence="6">Oligoribonuclease, mitochondrial</fullName>
    </submittedName>
</protein>
<dbReference type="SMART" id="SM00479">
    <property type="entry name" value="EXOIII"/>
    <property type="match status" value="1"/>
</dbReference>
<evidence type="ECO:0000256" key="1">
    <source>
        <dbReference type="ARBA" id="ARBA00009921"/>
    </source>
</evidence>
<reference evidence="6 7" key="1">
    <citation type="submission" date="2018-05" db="EMBL/GenBank/DDBJ databases">
        <title>Genome sequencing and assembly of the regulated plant pathogen Lachnellula willkommii and related sister species for the development of diagnostic species identification markers.</title>
        <authorList>
            <person name="Giroux E."/>
            <person name="Bilodeau G."/>
        </authorList>
    </citation>
    <scope>NUCLEOTIDE SEQUENCE [LARGE SCALE GENOMIC DNA]</scope>
    <source>
        <strain evidence="6 7">CBS 172.35</strain>
    </source>
</reference>
<dbReference type="InterPro" id="IPR012337">
    <property type="entry name" value="RNaseH-like_sf"/>
</dbReference>
<name>A0A559M5P9_9HELO</name>
<dbReference type="InterPro" id="IPR022894">
    <property type="entry name" value="Oligoribonuclease"/>
</dbReference>
<sequence length="219" mass="24424">MADSLSSSHPLVWIDCEMTGLDLDNDVIIEIFCVITNGNLDVLDEEGWGAVIHQSKETMDKMPYPSLPLEILVDRTELTEPARHTQQDEWCTKTHGASGLTAAVIASSTTAEQASTALLSYIKRFVPEPKRALLAGNTVHADKAFLRKAPYTQVHDHFSHRILDVSSLKEAAKRWCGLDVLVGVPKKMLLHQAKADILESIEEARYYKETIFQRPRGGK</sequence>
<evidence type="ECO:0000313" key="6">
    <source>
        <dbReference type="EMBL" id="TVY88288.1"/>
    </source>
</evidence>
<dbReference type="AlphaFoldDB" id="A0A559M5P9"/>
<dbReference type="EMBL" id="QGML01001824">
    <property type="protein sequence ID" value="TVY88288.1"/>
    <property type="molecule type" value="Genomic_DNA"/>
</dbReference>
<dbReference type="PANTHER" id="PTHR11046:SF0">
    <property type="entry name" value="OLIGORIBONUCLEASE, MITOCHONDRIAL"/>
    <property type="match status" value="1"/>
</dbReference>
<dbReference type="Proteomes" id="UP000315522">
    <property type="component" value="Unassembled WGS sequence"/>
</dbReference>
<keyword evidence="7" id="KW-1185">Reference proteome</keyword>
<keyword evidence="4" id="KW-0269">Exonuclease</keyword>
<dbReference type="NCBIfam" id="NF003765">
    <property type="entry name" value="PRK05359.1"/>
    <property type="match status" value="1"/>
</dbReference>
<evidence type="ECO:0000259" key="5">
    <source>
        <dbReference type="SMART" id="SM00479"/>
    </source>
</evidence>
<keyword evidence="3" id="KW-0378">Hydrolase</keyword>
<evidence type="ECO:0000256" key="2">
    <source>
        <dbReference type="ARBA" id="ARBA00022722"/>
    </source>
</evidence>
<evidence type="ECO:0000256" key="4">
    <source>
        <dbReference type="ARBA" id="ARBA00022839"/>
    </source>
</evidence>
<dbReference type="CDD" id="cd06135">
    <property type="entry name" value="Orn"/>
    <property type="match status" value="1"/>
</dbReference>